<dbReference type="InterPro" id="IPR050339">
    <property type="entry name" value="CC_SR_Kinase"/>
</dbReference>
<dbReference type="GO" id="GO:0004694">
    <property type="term" value="F:eukaryotic translation initiation factor 2alpha kinase activity"/>
    <property type="evidence" value="ECO:0007669"/>
    <property type="project" value="TreeGrafter"/>
</dbReference>
<comment type="caution">
    <text evidence="9">The sequence shown here is derived from an EMBL/GenBank/DDBJ whole genome shotgun (WGS) entry which is preliminary data.</text>
</comment>
<evidence type="ECO:0000256" key="7">
    <source>
        <dbReference type="PROSITE-ProRule" id="PRU00339"/>
    </source>
</evidence>
<evidence type="ECO:0000256" key="2">
    <source>
        <dbReference type="ARBA" id="ARBA00022527"/>
    </source>
</evidence>
<protein>
    <recommendedName>
        <fullName evidence="1">non-specific serine/threonine protein kinase</fullName>
        <ecNumber evidence="1">2.7.11.1</ecNumber>
    </recommendedName>
</protein>
<keyword evidence="10" id="KW-1185">Reference proteome</keyword>
<evidence type="ECO:0000256" key="4">
    <source>
        <dbReference type="ARBA" id="ARBA00022741"/>
    </source>
</evidence>
<dbReference type="OrthoDB" id="2017782at2759"/>
<dbReference type="PANTHER" id="PTHR11042:SF160">
    <property type="entry name" value="EUKARYOTIC TRANSLATION INITIATION FACTOR 2-ALPHA KINASE 1"/>
    <property type="match status" value="1"/>
</dbReference>
<organism evidence="9 10">
    <name type="scientific">Racocetra fulgida</name>
    <dbReference type="NCBI Taxonomy" id="60492"/>
    <lineage>
        <taxon>Eukaryota</taxon>
        <taxon>Fungi</taxon>
        <taxon>Fungi incertae sedis</taxon>
        <taxon>Mucoromycota</taxon>
        <taxon>Glomeromycotina</taxon>
        <taxon>Glomeromycetes</taxon>
        <taxon>Diversisporales</taxon>
        <taxon>Gigasporaceae</taxon>
        <taxon>Racocetra</taxon>
    </lineage>
</organism>
<dbReference type="GO" id="GO:0005524">
    <property type="term" value="F:ATP binding"/>
    <property type="evidence" value="ECO:0007669"/>
    <property type="project" value="UniProtKB-KW"/>
</dbReference>
<dbReference type="SMART" id="SM00028">
    <property type="entry name" value="TPR"/>
    <property type="match status" value="1"/>
</dbReference>
<dbReference type="AlphaFoldDB" id="A0A9N9CMT5"/>
<accession>A0A9N9CMT5</accession>
<evidence type="ECO:0000256" key="5">
    <source>
        <dbReference type="ARBA" id="ARBA00022777"/>
    </source>
</evidence>
<dbReference type="InterPro" id="IPR019734">
    <property type="entry name" value="TPR_rpt"/>
</dbReference>
<evidence type="ECO:0000313" key="9">
    <source>
        <dbReference type="EMBL" id="CAG8605510.1"/>
    </source>
</evidence>
<dbReference type="GO" id="GO:0005634">
    <property type="term" value="C:nucleus"/>
    <property type="evidence" value="ECO:0007669"/>
    <property type="project" value="TreeGrafter"/>
</dbReference>
<keyword evidence="5" id="KW-0418">Kinase</keyword>
<dbReference type="InterPro" id="IPR011009">
    <property type="entry name" value="Kinase-like_dom_sf"/>
</dbReference>
<dbReference type="Gene3D" id="1.10.510.10">
    <property type="entry name" value="Transferase(Phosphotransferase) domain 1"/>
    <property type="match status" value="1"/>
</dbReference>
<dbReference type="Pfam" id="PF07714">
    <property type="entry name" value="PK_Tyr_Ser-Thr"/>
    <property type="match status" value="1"/>
</dbReference>
<dbReference type="InterPro" id="IPR000719">
    <property type="entry name" value="Prot_kinase_dom"/>
</dbReference>
<feature type="domain" description="Protein kinase" evidence="8">
    <location>
        <begin position="1"/>
        <end position="176"/>
    </location>
</feature>
<dbReference type="SUPFAM" id="SSF56112">
    <property type="entry name" value="Protein kinase-like (PK-like)"/>
    <property type="match status" value="1"/>
</dbReference>
<evidence type="ECO:0000256" key="6">
    <source>
        <dbReference type="ARBA" id="ARBA00022840"/>
    </source>
</evidence>
<dbReference type="InterPro" id="IPR001245">
    <property type="entry name" value="Ser-Thr/Tyr_kinase_cat_dom"/>
</dbReference>
<keyword evidence="6" id="KW-0067">ATP-binding</keyword>
<gene>
    <name evidence="9" type="ORF">RFULGI_LOCUS6771</name>
</gene>
<dbReference type="InterPro" id="IPR011990">
    <property type="entry name" value="TPR-like_helical_dom_sf"/>
</dbReference>
<keyword evidence="7" id="KW-0802">TPR repeat</keyword>
<evidence type="ECO:0000259" key="8">
    <source>
        <dbReference type="PROSITE" id="PS50011"/>
    </source>
</evidence>
<dbReference type="Proteomes" id="UP000789396">
    <property type="component" value="Unassembled WGS sequence"/>
</dbReference>
<keyword evidence="2" id="KW-0723">Serine/threonine-protein kinase</keyword>
<evidence type="ECO:0000256" key="3">
    <source>
        <dbReference type="ARBA" id="ARBA00022679"/>
    </source>
</evidence>
<dbReference type="EMBL" id="CAJVPZ010009133">
    <property type="protein sequence ID" value="CAG8605510.1"/>
    <property type="molecule type" value="Genomic_DNA"/>
</dbReference>
<dbReference type="Gene3D" id="1.25.40.10">
    <property type="entry name" value="Tetratricopeptide repeat domain"/>
    <property type="match status" value="1"/>
</dbReference>
<feature type="non-terminal residue" evidence="9">
    <location>
        <position position="1"/>
    </location>
</feature>
<keyword evidence="4" id="KW-0547">Nucleotide-binding</keyword>
<dbReference type="PROSITE" id="PS50011">
    <property type="entry name" value="PROTEIN_KINASE_DOM"/>
    <property type="match status" value="1"/>
</dbReference>
<reference evidence="9" key="1">
    <citation type="submission" date="2021-06" db="EMBL/GenBank/DDBJ databases">
        <authorList>
            <person name="Kallberg Y."/>
            <person name="Tangrot J."/>
            <person name="Rosling A."/>
        </authorList>
    </citation>
    <scope>NUCLEOTIDE SEQUENCE</scope>
    <source>
        <strain evidence="9">IN212</strain>
    </source>
</reference>
<sequence length="176" mass="20090">MYCYRSLHDLDKALLDADVLLRINPNCFEALCVRGIIYKLRGKYNEAYLDLKRSLDIKPDLAESSIEFCHSDMTHIDYDAFQDIRLLDEGGFGEIFQATSINDLGKQIKVALKYLKSSKDFSIDIANEIHERGLIHRDLHSKNILICENGDQELTKIGDLGLATFANELTSKNKIY</sequence>
<keyword evidence="3" id="KW-0808">Transferase</keyword>
<dbReference type="PANTHER" id="PTHR11042">
    <property type="entry name" value="EUKARYOTIC TRANSLATION INITIATION FACTOR 2-ALPHA KINASE EIF2-ALPHA KINASE -RELATED"/>
    <property type="match status" value="1"/>
</dbReference>
<dbReference type="EC" id="2.7.11.1" evidence="1"/>
<dbReference type="GO" id="GO:0005737">
    <property type="term" value="C:cytoplasm"/>
    <property type="evidence" value="ECO:0007669"/>
    <property type="project" value="TreeGrafter"/>
</dbReference>
<feature type="repeat" description="TPR" evidence="7">
    <location>
        <begin position="28"/>
        <end position="61"/>
    </location>
</feature>
<evidence type="ECO:0000313" key="10">
    <source>
        <dbReference type="Proteomes" id="UP000789396"/>
    </source>
</evidence>
<proteinExistence type="predicted"/>
<evidence type="ECO:0000256" key="1">
    <source>
        <dbReference type="ARBA" id="ARBA00012513"/>
    </source>
</evidence>
<dbReference type="PROSITE" id="PS50005">
    <property type="entry name" value="TPR"/>
    <property type="match status" value="1"/>
</dbReference>
<dbReference type="SUPFAM" id="SSF48452">
    <property type="entry name" value="TPR-like"/>
    <property type="match status" value="1"/>
</dbReference>
<name>A0A9N9CMT5_9GLOM</name>